<feature type="transmembrane region" description="Helical" evidence="2">
    <location>
        <begin position="242"/>
        <end position="264"/>
    </location>
</feature>
<sequence>MNFPTPATEPAARFTAPGGWRHGLGYGLLGLPLAFVALPLYVILPNHYAREFAAPLAALGAVLLGARLIDAVLDPWIGRWCDRLFARSTGAVLGAAALAAVLLALGLWGLLFPPAAVLDHGMAALLGWAGGVMAITYTAFSVVSVAHQAWGARLGGNEAQRSRVVAWREGLALLGVLLAAVLPGTLGLGATVSSFAVLLALGWWVWSRSLVPVAPVSDQRAAPAAALRPTRSPLRQPAFQKLLAVFVLNGTASAIPATLVLFFVQDRLQASPALEPAFLATYFLFAALSLPLWVRAVARFGLARTWLAGMALAVAVFIWAATLGAGDAIPFLIVCALSGVALGTDLALPGAMLAGVIGQLGERGQREGAYFGWWSFATKLNLALAAGLALPLLAWFGYTPGARSPEALQTLTAAYCLLPCALKLAAGALLYTLLIRPERMAVPTSNPLKAHP</sequence>
<evidence type="ECO:0000256" key="1">
    <source>
        <dbReference type="ARBA" id="ARBA00009617"/>
    </source>
</evidence>
<keyword evidence="2" id="KW-0812">Transmembrane</keyword>
<evidence type="ECO:0000313" key="3">
    <source>
        <dbReference type="EMBL" id="NWF44233.1"/>
    </source>
</evidence>
<dbReference type="InterPro" id="IPR036259">
    <property type="entry name" value="MFS_trans_sf"/>
</dbReference>
<feature type="transmembrane region" description="Helical" evidence="2">
    <location>
        <begin position="23"/>
        <end position="44"/>
    </location>
</feature>
<dbReference type="InterPro" id="IPR039672">
    <property type="entry name" value="MFS_2"/>
</dbReference>
<evidence type="ECO:0000313" key="4">
    <source>
        <dbReference type="Proteomes" id="UP000545507"/>
    </source>
</evidence>
<dbReference type="GO" id="GO:0008643">
    <property type="term" value="P:carbohydrate transport"/>
    <property type="evidence" value="ECO:0007669"/>
    <property type="project" value="InterPro"/>
</dbReference>
<dbReference type="Proteomes" id="UP000545507">
    <property type="component" value="Unassembled WGS sequence"/>
</dbReference>
<proteinExistence type="inferred from homology"/>
<dbReference type="PANTHER" id="PTHR11328:SF24">
    <property type="entry name" value="MAJOR FACILITATOR SUPERFAMILY (MFS) PROFILE DOMAIN-CONTAINING PROTEIN"/>
    <property type="match status" value="1"/>
</dbReference>
<dbReference type="SUPFAM" id="SSF103473">
    <property type="entry name" value="MFS general substrate transporter"/>
    <property type="match status" value="1"/>
</dbReference>
<feature type="transmembrane region" description="Helical" evidence="2">
    <location>
        <begin position="188"/>
        <end position="206"/>
    </location>
</feature>
<feature type="transmembrane region" description="Helical" evidence="2">
    <location>
        <begin position="276"/>
        <end position="294"/>
    </location>
</feature>
<feature type="transmembrane region" description="Helical" evidence="2">
    <location>
        <begin position="306"/>
        <end position="325"/>
    </location>
</feature>
<dbReference type="RefSeq" id="WP_177133218.1">
    <property type="nucleotide sequence ID" value="NZ_VYGV01000004.1"/>
</dbReference>
<feature type="transmembrane region" description="Helical" evidence="2">
    <location>
        <begin position="410"/>
        <end position="434"/>
    </location>
</feature>
<gene>
    <name evidence="3" type="ORF">F3K02_03045</name>
</gene>
<evidence type="ECO:0000256" key="2">
    <source>
        <dbReference type="SAM" id="Phobius"/>
    </source>
</evidence>
<organism evidence="3 4">
    <name type="scientific">Hydrogenophaga aromaticivorans</name>
    <dbReference type="NCBI Taxonomy" id="2610898"/>
    <lineage>
        <taxon>Bacteria</taxon>
        <taxon>Pseudomonadati</taxon>
        <taxon>Pseudomonadota</taxon>
        <taxon>Betaproteobacteria</taxon>
        <taxon>Burkholderiales</taxon>
        <taxon>Comamonadaceae</taxon>
        <taxon>Hydrogenophaga</taxon>
    </lineage>
</organism>
<feature type="transmembrane region" description="Helical" evidence="2">
    <location>
        <begin position="370"/>
        <end position="398"/>
    </location>
</feature>
<feature type="transmembrane region" description="Helical" evidence="2">
    <location>
        <begin position="331"/>
        <end position="358"/>
    </location>
</feature>
<name>A0A7Y8KWQ1_9BURK</name>
<dbReference type="GO" id="GO:0015293">
    <property type="term" value="F:symporter activity"/>
    <property type="evidence" value="ECO:0007669"/>
    <property type="project" value="InterPro"/>
</dbReference>
<keyword evidence="4" id="KW-1185">Reference proteome</keyword>
<feature type="transmembrane region" description="Helical" evidence="2">
    <location>
        <begin position="89"/>
        <end position="111"/>
    </location>
</feature>
<dbReference type="Pfam" id="PF13347">
    <property type="entry name" value="MFS_2"/>
    <property type="match status" value="1"/>
</dbReference>
<feature type="transmembrane region" description="Helical" evidence="2">
    <location>
        <begin position="164"/>
        <end position="182"/>
    </location>
</feature>
<keyword evidence="2" id="KW-0472">Membrane</keyword>
<dbReference type="EMBL" id="VYGV01000004">
    <property type="protein sequence ID" value="NWF44233.1"/>
    <property type="molecule type" value="Genomic_DNA"/>
</dbReference>
<feature type="transmembrane region" description="Helical" evidence="2">
    <location>
        <begin position="123"/>
        <end position="143"/>
    </location>
</feature>
<reference evidence="3 4" key="1">
    <citation type="submission" date="2019-09" db="EMBL/GenBank/DDBJ databases">
        <title>Hydrogenophaga aromatica sp. nov., isolated from a para-xylene-degrading enrichment culture.</title>
        <authorList>
            <person name="Tancsics A."/>
            <person name="Banerjee S."/>
        </authorList>
    </citation>
    <scope>NUCLEOTIDE SEQUENCE [LARGE SCALE GENOMIC DNA]</scope>
    <source>
        <strain evidence="3 4">D2P1</strain>
    </source>
</reference>
<feature type="transmembrane region" description="Helical" evidence="2">
    <location>
        <begin position="56"/>
        <end position="77"/>
    </location>
</feature>
<dbReference type="PANTHER" id="PTHR11328">
    <property type="entry name" value="MAJOR FACILITATOR SUPERFAMILY DOMAIN-CONTAINING PROTEIN"/>
    <property type="match status" value="1"/>
</dbReference>
<keyword evidence="2" id="KW-1133">Transmembrane helix</keyword>
<accession>A0A7Y8KWQ1</accession>
<dbReference type="GO" id="GO:0005886">
    <property type="term" value="C:plasma membrane"/>
    <property type="evidence" value="ECO:0007669"/>
    <property type="project" value="TreeGrafter"/>
</dbReference>
<comment type="caution">
    <text evidence="3">The sequence shown here is derived from an EMBL/GenBank/DDBJ whole genome shotgun (WGS) entry which is preliminary data.</text>
</comment>
<dbReference type="Gene3D" id="1.20.1250.20">
    <property type="entry name" value="MFS general substrate transporter like domains"/>
    <property type="match status" value="1"/>
</dbReference>
<protein>
    <submittedName>
        <fullName evidence="3">MFS transporter</fullName>
    </submittedName>
</protein>
<comment type="similarity">
    <text evidence="1">Belongs to the sodium:galactoside symporter (TC 2.A.2) family.</text>
</comment>
<dbReference type="AlphaFoldDB" id="A0A7Y8KWQ1"/>